<dbReference type="AlphaFoldDB" id="M7B8E7"/>
<protein>
    <submittedName>
        <fullName evidence="2">Uncharacterized protein</fullName>
    </submittedName>
</protein>
<organism evidence="2 3">
    <name type="scientific">Chelonia mydas</name>
    <name type="common">Green sea-turtle</name>
    <name type="synonym">Chelonia agassizi</name>
    <dbReference type="NCBI Taxonomy" id="8469"/>
    <lineage>
        <taxon>Eukaryota</taxon>
        <taxon>Metazoa</taxon>
        <taxon>Chordata</taxon>
        <taxon>Craniata</taxon>
        <taxon>Vertebrata</taxon>
        <taxon>Euteleostomi</taxon>
        <taxon>Archelosauria</taxon>
        <taxon>Testudinata</taxon>
        <taxon>Testudines</taxon>
        <taxon>Cryptodira</taxon>
        <taxon>Durocryptodira</taxon>
        <taxon>Americhelydia</taxon>
        <taxon>Chelonioidea</taxon>
        <taxon>Cheloniidae</taxon>
        <taxon>Chelonia</taxon>
    </lineage>
</organism>
<dbReference type="EMBL" id="KB533245">
    <property type="protein sequence ID" value="EMP34236.1"/>
    <property type="molecule type" value="Genomic_DNA"/>
</dbReference>
<gene>
    <name evidence="2" type="ORF">UY3_08613</name>
</gene>
<evidence type="ECO:0000256" key="1">
    <source>
        <dbReference type="SAM" id="MobiDB-lite"/>
    </source>
</evidence>
<dbReference type="Proteomes" id="UP000031443">
    <property type="component" value="Unassembled WGS sequence"/>
</dbReference>
<sequence length="316" mass="34733">MIWLWAAAVHTGLDISTCPSKVEYLGAAIGELPLRMLLILAAFYSQAGCDPPLVAHGLQVLLKPICDGLQQRFSTRGLGPPRGPQAAGPALQFLLPQAVEKTAAVDGKRKKLPPNCRRDRRNCRPFLTAAPSTCLERWVAGRITESVGEWIQPYSTPLLVGASSLSTALSGEATLALELQEKVHESQWRNLAKETQHVAAVAFSCEPPFWCEVFIIVDQVKFDSPHFKAMSTLTGKLALLRLMQHCQFSRSGEDPLSRWQSTLLSTLVLQLPKKNKRVRKGGAPGEARGPYIRTPQSDMTLGQRKTEGLFIDRTTA</sequence>
<proteinExistence type="predicted"/>
<evidence type="ECO:0000313" key="2">
    <source>
        <dbReference type="EMBL" id="EMP34236.1"/>
    </source>
</evidence>
<reference evidence="3" key="1">
    <citation type="journal article" date="2013" name="Nat. Genet.">
        <title>The draft genomes of soft-shell turtle and green sea turtle yield insights into the development and evolution of the turtle-specific body plan.</title>
        <authorList>
            <person name="Wang Z."/>
            <person name="Pascual-Anaya J."/>
            <person name="Zadissa A."/>
            <person name="Li W."/>
            <person name="Niimura Y."/>
            <person name="Huang Z."/>
            <person name="Li C."/>
            <person name="White S."/>
            <person name="Xiong Z."/>
            <person name="Fang D."/>
            <person name="Wang B."/>
            <person name="Ming Y."/>
            <person name="Chen Y."/>
            <person name="Zheng Y."/>
            <person name="Kuraku S."/>
            <person name="Pignatelli M."/>
            <person name="Herrero J."/>
            <person name="Beal K."/>
            <person name="Nozawa M."/>
            <person name="Li Q."/>
            <person name="Wang J."/>
            <person name="Zhang H."/>
            <person name="Yu L."/>
            <person name="Shigenobu S."/>
            <person name="Wang J."/>
            <person name="Liu J."/>
            <person name="Flicek P."/>
            <person name="Searle S."/>
            <person name="Wang J."/>
            <person name="Kuratani S."/>
            <person name="Yin Y."/>
            <person name="Aken B."/>
            <person name="Zhang G."/>
            <person name="Irie N."/>
        </authorList>
    </citation>
    <scope>NUCLEOTIDE SEQUENCE [LARGE SCALE GENOMIC DNA]</scope>
</reference>
<evidence type="ECO:0000313" key="3">
    <source>
        <dbReference type="Proteomes" id="UP000031443"/>
    </source>
</evidence>
<accession>M7B8E7</accession>
<feature type="region of interest" description="Disordered" evidence="1">
    <location>
        <begin position="275"/>
        <end position="297"/>
    </location>
</feature>
<keyword evidence="3" id="KW-1185">Reference proteome</keyword>
<name>M7B8E7_CHEMY</name>